<dbReference type="GO" id="GO:0006777">
    <property type="term" value="P:Mo-molybdopterin cofactor biosynthetic process"/>
    <property type="evidence" value="ECO:0007669"/>
    <property type="project" value="UniProtKB-UniRule"/>
</dbReference>
<dbReference type="EMBL" id="JAPNOA010000019">
    <property type="protein sequence ID" value="MCY0964756.1"/>
    <property type="molecule type" value="Genomic_DNA"/>
</dbReference>
<dbReference type="Gene3D" id="3.40.980.10">
    <property type="entry name" value="MoaB/Mog-like domain"/>
    <property type="match status" value="1"/>
</dbReference>
<dbReference type="InterPro" id="IPR001453">
    <property type="entry name" value="MoaB/Mog_dom"/>
</dbReference>
<evidence type="ECO:0000256" key="9">
    <source>
        <dbReference type="ARBA" id="ARBA00023150"/>
    </source>
</evidence>
<feature type="domain" description="MoaB/Mog" evidence="12">
    <location>
        <begin position="185"/>
        <end position="322"/>
    </location>
</feature>
<dbReference type="InterPro" id="IPR038987">
    <property type="entry name" value="MoeA-like"/>
</dbReference>
<evidence type="ECO:0000256" key="5">
    <source>
        <dbReference type="ARBA" id="ARBA00022505"/>
    </source>
</evidence>
<sequence>MASCDTTPGMRTLDDALQTIIGQILPLTESELLDIAAADGRVLSADVLSTMSVPPADNSAMDGYAVRIEDLTEYDRLEVTQRVMAGDPMGQPLEPGTCARIMTGAMIPPGADTVIMQEDAEVSNDGTIRVRAAIKPGSNIRKAGEEIEPGQQVLQAGRRLRAADLGLLASIGVGSVNVVRRIRVALMATGNELVRPGVPLQPGQIYESNSFVLASLLRRMGCEVIDFGIINDDIDALRQAFLNADTQADLVISSGGVSVGEADLSRQILAELGSVELWKLAIKPGKPFAFGRLPTSFYAGLPGNPVSAMVTFHQLVVPMLRRLAGEEVKPLLKLDAMVDEKIRKRPGRMDFQRAIVWKDDEGVFRARALPRQGSSLLTTMSQSDAYIVLAADSPGVDAGEYVKVVLFDGLLT</sequence>
<evidence type="ECO:0000256" key="1">
    <source>
        <dbReference type="ARBA" id="ARBA00001946"/>
    </source>
</evidence>
<dbReference type="InterPro" id="IPR005111">
    <property type="entry name" value="MoeA_C_domain_IV"/>
</dbReference>
<evidence type="ECO:0000256" key="2">
    <source>
        <dbReference type="ARBA" id="ARBA00002901"/>
    </source>
</evidence>
<dbReference type="RefSeq" id="WP_283172973.1">
    <property type="nucleotide sequence ID" value="NZ_JAPNOA010000019.1"/>
</dbReference>
<dbReference type="Pfam" id="PF00994">
    <property type="entry name" value="MoCF_biosynth"/>
    <property type="match status" value="1"/>
</dbReference>
<evidence type="ECO:0000256" key="7">
    <source>
        <dbReference type="ARBA" id="ARBA00022723"/>
    </source>
</evidence>
<dbReference type="AlphaFoldDB" id="A0A9X3EI92"/>
<keyword evidence="7 11" id="KW-0479">Metal-binding</keyword>
<dbReference type="PROSITE" id="PS01079">
    <property type="entry name" value="MOCF_BIOSYNTHESIS_2"/>
    <property type="match status" value="1"/>
</dbReference>
<keyword evidence="8 11" id="KW-0460">Magnesium</keyword>
<keyword evidence="6 11" id="KW-0808">Transferase</keyword>
<dbReference type="Gene3D" id="3.90.105.10">
    <property type="entry name" value="Molybdopterin biosynthesis moea protein, domain 2"/>
    <property type="match status" value="1"/>
</dbReference>
<dbReference type="InterPro" id="IPR036425">
    <property type="entry name" value="MoaB/Mog-like_dom_sf"/>
</dbReference>
<comment type="function">
    <text evidence="2 11">Catalyzes the insertion of molybdate into adenylated molybdopterin with the concomitant release of AMP.</text>
</comment>
<keyword evidence="9 11" id="KW-0501">Molybdenum cofactor biosynthesis</keyword>
<dbReference type="SUPFAM" id="SSF63882">
    <property type="entry name" value="MoeA N-terminal region -like"/>
    <property type="match status" value="1"/>
</dbReference>
<dbReference type="NCBIfam" id="NF045515">
    <property type="entry name" value="Glp_gephyrin"/>
    <property type="match status" value="1"/>
</dbReference>
<evidence type="ECO:0000256" key="11">
    <source>
        <dbReference type="RuleBase" id="RU365090"/>
    </source>
</evidence>
<comment type="similarity">
    <text evidence="4 11">Belongs to the MoeA family.</text>
</comment>
<evidence type="ECO:0000256" key="8">
    <source>
        <dbReference type="ARBA" id="ARBA00022842"/>
    </source>
</evidence>
<evidence type="ECO:0000259" key="12">
    <source>
        <dbReference type="SMART" id="SM00852"/>
    </source>
</evidence>
<dbReference type="Gene3D" id="2.170.190.11">
    <property type="entry name" value="Molybdopterin biosynthesis moea protein, domain 3"/>
    <property type="match status" value="1"/>
</dbReference>
<evidence type="ECO:0000256" key="6">
    <source>
        <dbReference type="ARBA" id="ARBA00022679"/>
    </source>
</evidence>
<dbReference type="Pfam" id="PF03454">
    <property type="entry name" value="MoeA_C"/>
    <property type="match status" value="1"/>
</dbReference>
<dbReference type="FunFam" id="2.170.190.11:FF:000001">
    <property type="entry name" value="Molybdopterin molybdenumtransferase"/>
    <property type="match status" value="1"/>
</dbReference>
<dbReference type="InterPro" id="IPR008284">
    <property type="entry name" value="MoCF_biosynth_CS"/>
</dbReference>
<dbReference type="GO" id="GO:0061599">
    <property type="term" value="F:molybdopterin molybdotransferase activity"/>
    <property type="evidence" value="ECO:0007669"/>
    <property type="project" value="UniProtKB-UniRule"/>
</dbReference>
<dbReference type="CDD" id="cd00887">
    <property type="entry name" value="MoeA"/>
    <property type="match status" value="1"/>
</dbReference>
<dbReference type="InterPro" id="IPR005110">
    <property type="entry name" value="MoeA_linker/N"/>
</dbReference>
<dbReference type="PANTHER" id="PTHR10192:SF5">
    <property type="entry name" value="GEPHYRIN"/>
    <property type="match status" value="1"/>
</dbReference>
<evidence type="ECO:0000313" key="14">
    <source>
        <dbReference type="Proteomes" id="UP001150830"/>
    </source>
</evidence>
<dbReference type="Gene3D" id="2.40.340.10">
    <property type="entry name" value="MoeA, C-terminal, domain IV"/>
    <property type="match status" value="1"/>
</dbReference>
<proteinExistence type="inferred from homology"/>
<dbReference type="EC" id="2.10.1.1" evidence="11"/>
<protein>
    <recommendedName>
        <fullName evidence="11">Molybdopterin molybdenumtransferase</fullName>
        <ecNumber evidence="11">2.10.1.1</ecNumber>
    </recommendedName>
</protein>
<evidence type="ECO:0000313" key="13">
    <source>
        <dbReference type="EMBL" id="MCY0964756.1"/>
    </source>
</evidence>
<dbReference type="GO" id="GO:0046872">
    <property type="term" value="F:metal ion binding"/>
    <property type="evidence" value="ECO:0007669"/>
    <property type="project" value="UniProtKB-UniRule"/>
</dbReference>
<dbReference type="FunFam" id="3.40.980.10:FF:000004">
    <property type="entry name" value="Molybdopterin molybdenumtransferase"/>
    <property type="match status" value="1"/>
</dbReference>
<dbReference type="Proteomes" id="UP001150830">
    <property type="component" value="Unassembled WGS sequence"/>
</dbReference>
<organism evidence="13 14">
    <name type="scientific">Parathalassolituus penaei</name>
    <dbReference type="NCBI Taxonomy" id="2997323"/>
    <lineage>
        <taxon>Bacteria</taxon>
        <taxon>Pseudomonadati</taxon>
        <taxon>Pseudomonadota</taxon>
        <taxon>Gammaproteobacteria</taxon>
        <taxon>Oceanospirillales</taxon>
        <taxon>Oceanospirillaceae</taxon>
        <taxon>Parathalassolituus</taxon>
    </lineage>
</organism>
<comment type="catalytic activity">
    <reaction evidence="10">
        <text>adenylyl-molybdopterin + molybdate = Mo-molybdopterin + AMP + H(+)</text>
        <dbReference type="Rhea" id="RHEA:35047"/>
        <dbReference type="ChEBI" id="CHEBI:15378"/>
        <dbReference type="ChEBI" id="CHEBI:36264"/>
        <dbReference type="ChEBI" id="CHEBI:62727"/>
        <dbReference type="ChEBI" id="CHEBI:71302"/>
        <dbReference type="ChEBI" id="CHEBI:456215"/>
        <dbReference type="EC" id="2.10.1.1"/>
    </reaction>
</comment>
<dbReference type="Pfam" id="PF03453">
    <property type="entry name" value="MoeA_N"/>
    <property type="match status" value="1"/>
</dbReference>
<keyword evidence="5 11" id="KW-0500">Molybdenum</keyword>
<dbReference type="PANTHER" id="PTHR10192">
    <property type="entry name" value="MOLYBDOPTERIN BIOSYNTHESIS PROTEIN"/>
    <property type="match status" value="1"/>
</dbReference>
<dbReference type="SMART" id="SM00852">
    <property type="entry name" value="MoCF_biosynth"/>
    <property type="match status" value="1"/>
</dbReference>
<comment type="pathway">
    <text evidence="3 11">Cofactor biosynthesis; molybdopterin biosynthesis.</text>
</comment>
<dbReference type="SUPFAM" id="SSF53218">
    <property type="entry name" value="Molybdenum cofactor biosynthesis proteins"/>
    <property type="match status" value="1"/>
</dbReference>
<evidence type="ECO:0000256" key="4">
    <source>
        <dbReference type="ARBA" id="ARBA00010763"/>
    </source>
</evidence>
<name>A0A9X3EI92_9GAMM</name>
<reference evidence="13" key="1">
    <citation type="submission" date="2022-11" db="EMBL/GenBank/DDBJ databases">
        <title>Parathalassolutuus dongxingensis gen. nov., sp. nov., a novel member of family Oceanospirillaceae isolated from a coastal shrimp pond in Guangxi, China.</title>
        <authorList>
            <person name="Chen H."/>
        </authorList>
    </citation>
    <scope>NUCLEOTIDE SEQUENCE</scope>
    <source>
        <strain evidence="13">G-43</strain>
    </source>
</reference>
<dbReference type="GO" id="GO:0005829">
    <property type="term" value="C:cytosol"/>
    <property type="evidence" value="ECO:0007669"/>
    <property type="project" value="TreeGrafter"/>
</dbReference>
<keyword evidence="14" id="KW-1185">Reference proteome</keyword>
<comment type="cofactor">
    <cofactor evidence="1 11">
        <name>Mg(2+)</name>
        <dbReference type="ChEBI" id="CHEBI:18420"/>
    </cofactor>
</comment>
<accession>A0A9X3EI92</accession>
<dbReference type="InterPro" id="IPR036135">
    <property type="entry name" value="MoeA_linker/N_sf"/>
</dbReference>
<dbReference type="NCBIfam" id="TIGR00177">
    <property type="entry name" value="molyb_syn"/>
    <property type="match status" value="1"/>
</dbReference>
<comment type="caution">
    <text evidence="13">The sequence shown here is derived from an EMBL/GenBank/DDBJ whole genome shotgun (WGS) entry which is preliminary data.</text>
</comment>
<dbReference type="InterPro" id="IPR036688">
    <property type="entry name" value="MoeA_C_domain_IV_sf"/>
</dbReference>
<gene>
    <name evidence="13" type="ORF">OUO13_06125</name>
</gene>
<evidence type="ECO:0000256" key="10">
    <source>
        <dbReference type="ARBA" id="ARBA00047317"/>
    </source>
</evidence>
<evidence type="ECO:0000256" key="3">
    <source>
        <dbReference type="ARBA" id="ARBA00005046"/>
    </source>
</evidence>
<dbReference type="SUPFAM" id="SSF63867">
    <property type="entry name" value="MoeA C-terminal domain-like"/>
    <property type="match status" value="1"/>
</dbReference>